<name>A0A812UYA2_9DINO</name>
<gene>
    <name evidence="1" type="ORF">SNEC2469_LOCUS16954</name>
</gene>
<dbReference type="OrthoDB" id="441185at2759"/>
<evidence type="ECO:0000313" key="1">
    <source>
        <dbReference type="EMBL" id="CAE7586009.1"/>
    </source>
</evidence>
<accession>A0A812UYA2</accession>
<reference evidence="1" key="1">
    <citation type="submission" date="2021-02" db="EMBL/GenBank/DDBJ databases">
        <authorList>
            <person name="Dougan E. K."/>
            <person name="Rhodes N."/>
            <person name="Thang M."/>
            <person name="Chan C."/>
        </authorList>
    </citation>
    <scope>NUCLEOTIDE SEQUENCE</scope>
</reference>
<dbReference type="EMBL" id="CAJNJA010027790">
    <property type="protein sequence ID" value="CAE7586009.1"/>
    <property type="molecule type" value="Genomic_DNA"/>
</dbReference>
<keyword evidence="2" id="KW-1185">Reference proteome</keyword>
<organism evidence="1 2">
    <name type="scientific">Symbiodinium necroappetens</name>
    <dbReference type="NCBI Taxonomy" id="1628268"/>
    <lineage>
        <taxon>Eukaryota</taxon>
        <taxon>Sar</taxon>
        <taxon>Alveolata</taxon>
        <taxon>Dinophyceae</taxon>
        <taxon>Suessiales</taxon>
        <taxon>Symbiodiniaceae</taxon>
        <taxon>Symbiodinium</taxon>
    </lineage>
</organism>
<comment type="caution">
    <text evidence="1">The sequence shown here is derived from an EMBL/GenBank/DDBJ whole genome shotgun (WGS) entry which is preliminary data.</text>
</comment>
<evidence type="ECO:0000313" key="2">
    <source>
        <dbReference type="Proteomes" id="UP000601435"/>
    </source>
</evidence>
<protein>
    <submittedName>
        <fullName evidence="1">Uncharacterized protein</fullName>
    </submittedName>
</protein>
<sequence>MRKRKRCNQELEIRLEKVGAGLRVMGLPKDIEKGLCEDDPAVALDWDTANLQAMVDAINAAAVGVVPPPPWVAGAYPITPTQLQQAILARVQALAGGGGVVGRFVLAPNTMQQYGNIKAQLGYLGLDPLFTAHPAHVPIARAYVLADRRNATTAVADPIPAPPAPAVALIQ</sequence>
<dbReference type="AlphaFoldDB" id="A0A812UYA2"/>
<dbReference type="Proteomes" id="UP000601435">
    <property type="component" value="Unassembled WGS sequence"/>
</dbReference>
<proteinExistence type="predicted"/>